<protein>
    <submittedName>
        <fullName evidence="3">Methyltransferase domain-containing protein</fullName>
    </submittedName>
    <submittedName>
        <fullName evidence="2">SAM-dependent methyltransferase</fullName>
    </submittedName>
</protein>
<reference evidence="2" key="1">
    <citation type="journal article" date="2014" name="Int. J. Syst. Evol. Microbiol.">
        <title>Complete genome of a new Firmicutes species belonging to the dominant human colonic microbiota ('Ruminococcus bicirculans') reveals two chromosomes and a selective capacity to utilize plant glucans.</title>
        <authorList>
            <consortium name="NISC Comparative Sequencing Program"/>
            <person name="Wegmann U."/>
            <person name="Louis P."/>
            <person name="Goesmann A."/>
            <person name="Henrissat B."/>
            <person name="Duncan S.H."/>
            <person name="Flint H.J."/>
        </authorList>
    </citation>
    <scope>NUCLEOTIDE SEQUENCE</scope>
    <source>
        <strain evidence="2">CGMCC 1.15931</strain>
    </source>
</reference>
<dbReference type="Gene3D" id="3.40.50.150">
    <property type="entry name" value="Vaccinia Virus protein VP39"/>
    <property type="match status" value="1"/>
</dbReference>
<reference evidence="5" key="2">
    <citation type="journal article" date="2019" name="Int. J. Syst. Evol. Microbiol.">
        <title>The Global Catalogue of Microorganisms (GCM) 10K type strain sequencing project: providing services to taxonomists for standard genome sequencing and annotation.</title>
        <authorList>
            <consortium name="The Broad Institute Genomics Platform"/>
            <consortium name="The Broad Institute Genome Sequencing Center for Infectious Disease"/>
            <person name="Wu L."/>
            <person name="Ma J."/>
        </authorList>
    </citation>
    <scope>NUCLEOTIDE SEQUENCE [LARGE SCALE GENOMIC DNA]</scope>
    <source>
        <strain evidence="5">CGMCC 1.15931</strain>
    </source>
</reference>
<keyword evidence="3" id="KW-0808">Transferase</keyword>
<reference evidence="2" key="4">
    <citation type="submission" date="2024-05" db="EMBL/GenBank/DDBJ databases">
        <authorList>
            <person name="Sun Q."/>
            <person name="Zhou Y."/>
        </authorList>
    </citation>
    <scope>NUCLEOTIDE SEQUENCE</scope>
    <source>
        <strain evidence="2">CGMCC 1.15931</strain>
    </source>
</reference>
<dbReference type="Proteomes" id="UP000430634">
    <property type="component" value="Unassembled WGS sequence"/>
</dbReference>
<evidence type="ECO:0000313" key="5">
    <source>
        <dbReference type="Proteomes" id="UP000622638"/>
    </source>
</evidence>
<dbReference type="GO" id="GO:0008168">
    <property type="term" value="F:methyltransferase activity"/>
    <property type="evidence" value="ECO:0007669"/>
    <property type="project" value="UniProtKB-KW"/>
</dbReference>
<evidence type="ECO:0000313" key="2">
    <source>
        <dbReference type="EMBL" id="GGB85703.1"/>
    </source>
</evidence>
<dbReference type="Pfam" id="PF13649">
    <property type="entry name" value="Methyltransf_25"/>
    <property type="match status" value="1"/>
</dbReference>
<dbReference type="GO" id="GO:0032259">
    <property type="term" value="P:methylation"/>
    <property type="evidence" value="ECO:0007669"/>
    <property type="project" value="UniProtKB-KW"/>
</dbReference>
<keyword evidence="5" id="KW-1185">Reference proteome</keyword>
<accession>A0A6I3SW97</accession>
<name>A0A6I3SW97_9BURK</name>
<sequence>MNDAKNDVTDGSNRAAGDVISPWVARFAPLVPGGEVLDLACGAGRHARHLAALGHAVVAVDRDPAMLAAAAGPGIVTSEIDLEGEGDAWPFGPNRFAGIVVTNYLHRPLLAGMIGSLAANGVLIYETFADGNAAFGKPGNPDFLLKAGELLEVARQHGLRVIAFEDGIVNHPKQAMVQRMCAVKVEFPREAALLAGGTA</sequence>
<dbReference type="Proteomes" id="UP000622638">
    <property type="component" value="Unassembled WGS sequence"/>
</dbReference>
<dbReference type="EMBL" id="WNKZ01000017">
    <property type="protein sequence ID" value="MTV52796.1"/>
    <property type="molecule type" value="Genomic_DNA"/>
</dbReference>
<reference evidence="3 4" key="3">
    <citation type="submission" date="2019-11" db="EMBL/GenBank/DDBJ databases">
        <title>Type strains purchased from KCTC, JCM and DSMZ.</title>
        <authorList>
            <person name="Lu H."/>
        </authorList>
    </citation>
    <scope>NUCLEOTIDE SEQUENCE [LARGE SCALE GENOMIC DNA]</scope>
    <source>
        <strain evidence="3 4">KCTC 52429</strain>
    </source>
</reference>
<dbReference type="OrthoDB" id="9804312at2"/>
<proteinExistence type="predicted"/>
<dbReference type="InterPro" id="IPR029063">
    <property type="entry name" value="SAM-dependent_MTases_sf"/>
</dbReference>
<keyword evidence="3" id="KW-0489">Methyltransferase</keyword>
<evidence type="ECO:0000313" key="4">
    <source>
        <dbReference type="Proteomes" id="UP000430634"/>
    </source>
</evidence>
<dbReference type="SUPFAM" id="SSF53335">
    <property type="entry name" value="S-adenosyl-L-methionine-dependent methyltransferases"/>
    <property type="match status" value="1"/>
</dbReference>
<dbReference type="AlphaFoldDB" id="A0A6I3SW97"/>
<feature type="domain" description="Methyltransferase" evidence="1">
    <location>
        <begin position="36"/>
        <end position="106"/>
    </location>
</feature>
<evidence type="ECO:0000313" key="3">
    <source>
        <dbReference type="EMBL" id="MTV52796.1"/>
    </source>
</evidence>
<comment type="caution">
    <text evidence="3">The sequence shown here is derived from an EMBL/GenBank/DDBJ whole genome shotgun (WGS) entry which is preliminary data.</text>
</comment>
<dbReference type="InterPro" id="IPR041698">
    <property type="entry name" value="Methyltransf_25"/>
</dbReference>
<dbReference type="CDD" id="cd02440">
    <property type="entry name" value="AdoMet_MTases"/>
    <property type="match status" value="1"/>
</dbReference>
<dbReference type="EMBL" id="BMKG01000001">
    <property type="protein sequence ID" value="GGB85703.1"/>
    <property type="molecule type" value="Genomic_DNA"/>
</dbReference>
<organism evidence="3 4">
    <name type="scientific">Pseudoduganella buxea</name>
    <dbReference type="NCBI Taxonomy" id="1949069"/>
    <lineage>
        <taxon>Bacteria</taxon>
        <taxon>Pseudomonadati</taxon>
        <taxon>Pseudomonadota</taxon>
        <taxon>Betaproteobacteria</taxon>
        <taxon>Burkholderiales</taxon>
        <taxon>Oxalobacteraceae</taxon>
        <taxon>Telluria group</taxon>
        <taxon>Pseudoduganella</taxon>
    </lineage>
</organism>
<gene>
    <name evidence="2" type="ORF">GCM10011572_04590</name>
    <name evidence="3" type="ORF">GM672_08650</name>
</gene>
<evidence type="ECO:0000259" key="1">
    <source>
        <dbReference type="Pfam" id="PF13649"/>
    </source>
</evidence>
<dbReference type="RefSeq" id="WP_155470118.1">
    <property type="nucleotide sequence ID" value="NZ_BMKG01000001.1"/>
</dbReference>